<comment type="caution">
    <text evidence="1">The sequence shown here is derived from an EMBL/GenBank/DDBJ whole genome shotgun (WGS) entry which is preliminary data.</text>
</comment>
<dbReference type="AlphaFoldDB" id="A0A0N8R1K2"/>
<dbReference type="PATRIC" id="fig|200452.3.peg.865"/>
<gene>
    <name evidence="1" type="ORF">ALO92_101701</name>
</gene>
<dbReference type="Proteomes" id="UP000050411">
    <property type="component" value="Unassembled WGS sequence"/>
</dbReference>
<organism evidence="1 2">
    <name type="scientific">Pseudomonas congelans</name>
    <dbReference type="NCBI Taxonomy" id="200452"/>
    <lineage>
        <taxon>Bacteria</taxon>
        <taxon>Pseudomonadati</taxon>
        <taxon>Pseudomonadota</taxon>
        <taxon>Gammaproteobacteria</taxon>
        <taxon>Pseudomonadales</taxon>
        <taxon>Pseudomonadaceae</taxon>
        <taxon>Pseudomonas</taxon>
    </lineage>
</organism>
<evidence type="ECO:0000313" key="1">
    <source>
        <dbReference type="EMBL" id="KPW84222.1"/>
    </source>
</evidence>
<accession>A0A0N8R1K2</accession>
<protein>
    <submittedName>
        <fullName evidence="1">Uncharacterized protein</fullName>
    </submittedName>
</protein>
<dbReference type="EMBL" id="LJQB01000060">
    <property type="protein sequence ID" value="KPW84222.1"/>
    <property type="molecule type" value="Genomic_DNA"/>
</dbReference>
<evidence type="ECO:0000313" key="2">
    <source>
        <dbReference type="Proteomes" id="UP000050411"/>
    </source>
</evidence>
<proteinExistence type="predicted"/>
<reference evidence="1 2" key="1">
    <citation type="submission" date="2015-09" db="EMBL/GenBank/DDBJ databases">
        <title>Genome announcement of multiple Pseudomonas syringae strains.</title>
        <authorList>
            <person name="Thakur S."/>
            <person name="Wang P.W."/>
            <person name="Gong Y."/>
            <person name="Weir B.S."/>
            <person name="Guttman D.S."/>
        </authorList>
    </citation>
    <scope>NUCLEOTIDE SEQUENCE [LARGE SCALE GENOMIC DNA]</scope>
    <source>
        <strain evidence="1 2">ICMP19117</strain>
    </source>
</reference>
<sequence length="50" mass="5579">MVKKKPLKRVAQREVCLKSASVFGMLDKISIWAKAAFGALFARLLWSVAN</sequence>
<name>A0A0N8R1K2_9PSED</name>